<gene>
    <name evidence="2" type="ORF">FVF75_16345</name>
</gene>
<proteinExistence type="predicted"/>
<organism evidence="2 3">
    <name type="scientific">Maritimibacter fusiformis</name>
    <dbReference type="NCBI Taxonomy" id="2603819"/>
    <lineage>
        <taxon>Bacteria</taxon>
        <taxon>Pseudomonadati</taxon>
        <taxon>Pseudomonadota</taxon>
        <taxon>Alphaproteobacteria</taxon>
        <taxon>Rhodobacterales</taxon>
        <taxon>Roseobacteraceae</taxon>
        <taxon>Maritimibacter</taxon>
    </lineage>
</organism>
<comment type="caution">
    <text evidence="2">The sequence shown here is derived from an EMBL/GenBank/DDBJ whole genome shotgun (WGS) entry which is preliminary data.</text>
</comment>
<feature type="chain" id="PRO_5022752872" evidence="1">
    <location>
        <begin position="24"/>
        <end position="249"/>
    </location>
</feature>
<dbReference type="AlphaFoldDB" id="A0A5D0R8K8"/>
<dbReference type="RefSeq" id="WP_148379853.1">
    <property type="nucleotide sequence ID" value="NZ_VSIY01000015.1"/>
</dbReference>
<dbReference type="EMBL" id="VSIY01000015">
    <property type="protein sequence ID" value="TYB77817.1"/>
    <property type="molecule type" value="Genomic_DNA"/>
</dbReference>
<keyword evidence="3" id="KW-1185">Reference proteome</keyword>
<accession>A0A5D0R8K8</accession>
<name>A0A5D0R8K8_9RHOB</name>
<feature type="signal peptide" evidence="1">
    <location>
        <begin position="1"/>
        <end position="23"/>
    </location>
</feature>
<evidence type="ECO:0000313" key="3">
    <source>
        <dbReference type="Proteomes" id="UP000322080"/>
    </source>
</evidence>
<evidence type="ECO:0000256" key="1">
    <source>
        <dbReference type="SAM" id="SignalP"/>
    </source>
</evidence>
<sequence length="249" mass="27262">MNTRLTAITALLATLATTLPAEAAGFTPPKGCETFLTVQSRECSVSLLWRCDGGDDGPIWEANFSEGGLQSVVSYAANYQWLDAVYMWDSSREELVPPATDPIDLDTLIGTGIDTYDFIMRRSEPQGTRDVRMVGADQLTGRSVTIDGYDLEAVATELQILTEDGRVEYQSRGIQYLSHDLRLFFLGRETVTGTDGVAAEYDGTPVDIIRPGEPGFGTTVPLYDCNPQDAGFIPTAPMLRQEETSDDRI</sequence>
<protein>
    <submittedName>
        <fullName evidence="2">Uncharacterized protein</fullName>
    </submittedName>
</protein>
<evidence type="ECO:0000313" key="2">
    <source>
        <dbReference type="EMBL" id="TYB77817.1"/>
    </source>
</evidence>
<keyword evidence="1" id="KW-0732">Signal</keyword>
<reference evidence="2 3" key="1">
    <citation type="submission" date="2019-08" db="EMBL/GenBank/DDBJ databases">
        <title>Identification of a novel species of the genus Boseongicola.</title>
        <authorList>
            <person name="Zhang X.-Q."/>
        </authorList>
    </citation>
    <scope>NUCLEOTIDE SEQUENCE [LARGE SCALE GENOMIC DNA]</scope>
    <source>
        <strain evidence="2 3">HY14</strain>
    </source>
</reference>
<dbReference type="Proteomes" id="UP000322080">
    <property type="component" value="Unassembled WGS sequence"/>
</dbReference>